<dbReference type="PANTHER" id="PTHR10277:SF9">
    <property type="entry name" value="2-ISOPROPYLMALATE SYNTHASE 1, CHLOROPLASTIC-RELATED"/>
    <property type="match status" value="1"/>
</dbReference>
<dbReference type="SUPFAM" id="SSF51569">
    <property type="entry name" value="Aldolase"/>
    <property type="match status" value="1"/>
</dbReference>
<dbReference type="AlphaFoldDB" id="A0A7D3Y3M2"/>
<evidence type="ECO:0000259" key="2">
    <source>
        <dbReference type="PROSITE" id="PS50991"/>
    </source>
</evidence>
<organism evidence="3 4">
    <name type="scientific">Kroppenstedtia pulmonis</name>
    <dbReference type="NCBI Taxonomy" id="1380685"/>
    <lineage>
        <taxon>Bacteria</taxon>
        <taxon>Bacillati</taxon>
        <taxon>Bacillota</taxon>
        <taxon>Bacilli</taxon>
        <taxon>Bacillales</taxon>
        <taxon>Thermoactinomycetaceae</taxon>
        <taxon>Kroppenstedtia</taxon>
    </lineage>
</organism>
<accession>A0A7D3Y3M2</accession>
<dbReference type="PANTHER" id="PTHR10277">
    <property type="entry name" value="HOMOCITRATE SYNTHASE-RELATED"/>
    <property type="match status" value="1"/>
</dbReference>
<dbReference type="Gene3D" id="3.20.20.70">
    <property type="entry name" value="Aldolase class I"/>
    <property type="match status" value="1"/>
</dbReference>
<dbReference type="KEGG" id="kpul:GXN76_03475"/>
<dbReference type="EMBL" id="CP048104">
    <property type="protein sequence ID" value="QKG83625.1"/>
    <property type="molecule type" value="Genomic_DNA"/>
</dbReference>
<dbReference type="InterPro" id="IPR050073">
    <property type="entry name" value="2-IPM_HCS-like"/>
</dbReference>
<dbReference type="InterPro" id="IPR013785">
    <property type="entry name" value="Aldolase_TIM"/>
</dbReference>
<sequence>MEMKIPAGHKPRFDNFELSGFIDETLREGAERCLFAVEQEKKLELLEKIIHTGVKEIIVGSGPEDPDLILKALHRKFEGKYPSDTKFIFILLLNSWEPIYHQFAKFPREYMKEVVISFGMVEYQQERNLLESLVEKFQKLGVETFRASLLNNFSDGVDESKYQQITEQIERCKNLGFKTIRVNDSLGLIYPETMAVLASNLVHDYPELNFCLHAHDDRGLGLQNALTSIYHGFNMIEGAVAGYGNRSGLPALEVLDLIFREKNIRIAGTTFDEEKLTEAASLADETFMTVPAVYRPVSGLVVKKENLGVLNIPDYLGVERKTDYFLNNVGLHHNTVVKALEVANVDQNYISDEEFVECIREEVKESMFEIYDKKRKHYDKILKEIKDFYSTDIMSSVDIQECAKKKLVQHTN</sequence>
<dbReference type="CDD" id="cd03174">
    <property type="entry name" value="DRE_TIM_metallolyase"/>
    <property type="match status" value="1"/>
</dbReference>
<dbReference type="GO" id="GO:0003852">
    <property type="term" value="F:2-isopropylmalate synthase activity"/>
    <property type="evidence" value="ECO:0007669"/>
    <property type="project" value="TreeGrafter"/>
</dbReference>
<gene>
    <name evidence="3" type="ORF">GXN76_03475</name>
</gene>
<feature type="domain" description="Pyruvate carboxyltransferase" evidence="2">
    <location>
        <begin position="19"/>
        <end position="277"/>
    </location>
</feature>
<dbReference type="GO" id="GO:0009098">
    <property type="term" value="P:L-leucine biosynthetic process"/>
    <property type="evidence" value="ECO:0007669"/>
    <property type="project" value="TreeGrafter"/>
</dbReference>
<evidence type="ECO:0000313" key="3">
    <source>
        <dbReference type="EMBL" id="QKG83625.1"/>
    </source>
</evidence>
<keyword evidence="4" id="KW-1185">Reference proteome</keyword>
<dbReference type="PROSITE" id="PS50991">
    <property type="entry name" value="PYR_CT"/>
    <property type="match status" value="1"/>
</dbReference>
<keyword evidence="1" id="KW-0464">Manganese</keyword>
<dbReference type="InterPro" id="IPR000891">
    <property type="entry name" value="PYR_CT"/>
</dbReference>
<reference evidence="3 4" key="1">
    <citation type="submission" date="2020-01" db="EMBL/GenBank/DDBJ databases">
        <authorList>
            <person name="Gulvik C.A."/>
            <person name="Batra D.G."/>
        </authorList>
    </citation>
    <scope>NUCLEOTIDE SEQUENCE [LARGE SCALE GENOMIC DNA]</scope>
    <source>
        <strain evidence="3 4">W9323</strain>
    </source>
</reference>
<evidence type="ECO:0000256" key="1">
    <source>
        <dbReference type="ARBA" id="ARBA00023211"/>
    </source>
</evidence>
<dbReference type="Proteomes" id="UP000503088">
    <property type="component" value="Chromosome"/>
</dbReference>
<evidence type="ECO:0000313" key="4">
    <source>
        <dbReference type="Proteomes" id="UP000503088"/>
    </source>
</evidence>
<proteinExistence type="predicted"/>
<dbReference type="Pfam" id="PF00682">
    <property type="entry name" value="HMGL-like"/>
    <property type="match status" value="1"/>
</dbReference>
<name>A0A7D3Y3M2_9BACL</name>
<protein>
    <submittedName>
        <fullName evidence="3">Isopropylmalate synthase</fullName>
    </submittedName>
</protein>